<sequence>MGLFTGIYRAEIVNFVSIVMIPGLLCTDDLYRDQIAALAGHPIRIADTTRDASVTAMAERLLADAPDRFALCGLSMGGYVALEVLRLAPERVLAAALMATSHRADTPEQTAMRHQLIATAREEGIEPVARLLCERLVAPETASATLRERIVQMATAIGVEGFVRQQQAIIDRPDQSDRLPTIHVPVTIVAGEADAIIPPERALEMAAAIPGAWLEMLPATGHMVTMERPGRTSEILRRSLAEAAAG</sequence>
<dbReference type="InterPro" id="IPR000073">
    <property type="entry name" value="AB_hydrolase_1"/>
</dbReference>
<dbReference type="Pfam" id="PF12697">
    <property type="entry name" value="Abhydrolase_6"/>
    <property type="match status" value="1"/>
</dbReference>
<dbReference type="AlphaFoldDB" id="A0A0P0YZN8"/>
<keyword evidence="2" id="KW-0378">Hydrolase</keyword>
<dbReference type="InterPro" id="IPR029058">
    <property type="entry name" value="AB_hydrolase_fold"/>
</dbReference>
<evidence type="ECO:0000313" key="2">
    <source>
        <dbReference type="EMBL" id="BAT27059.1"/>
    </source>
</evidence>
<dbReference type="InterPro" id="IPR050266">
    <property type="entry name" value="AB_hydrolase_sf"/>
</dbReference>
<name>A0A0P0YZN8_9HYPH</name>
<dbReference type="Gene3D" id="3.40.50.1820">
    <property type="entry name" value="alpha/beta hydrolase"/>
    <property type="match status" value="1"/>
</dbReference>
<organism evidence="2">
    <name type="scientific">Aurantimonas coralicida</name>
    <dbReference type="NCBI Taxonomy" id="182270"/>
    <lineage>
        <taxon>Bacteria</taxon>
        <taxon>Pseudomonadati</taxon>
        <taxon>Pseudomonadota</taxon>
        <taxon>Alphaproteobacteria</taxon>
        <taxon>Hyphomicrobiales</taxon>
        <taxon>Aurantimonadaceae</taxon>
        <taxon>Aurantimonas</taxon>
    </lineage>
</organism>
<feature type="domain" description="AB hydrolase-1" evidence="1">
    <location>
        <begin position="38"/>
        <end position="232"/>
    </location>
</feature>
<dbReference type="GO" id="GO:0016787">
    <property type="term" value="F:hydrolase activity"/>
    <property type="evidence" value="ECO:0007669"/>
    <property type="project" value="UniProtKB-KW"/>
</dbReference>
<reference evidence="2" key="1">
    <citation type="journal article" date="2015" name="Proc. Natl. Acad. Sci. U.S.A.">
        <title>Bacterial clade with the ribosomal RNA operon on a small plasmid rather than the chromosome.</title>
        <authorList>
            <person name="Anda M."/>
            <person name="Ohtsubo Y."/>
            <person name="Okubo T."/>
            <person name="Sugawara M."/>
            <person name="Nagata Y."/>
            <person name="Tsuda M."/>
            <person name="Minamisawa K."/>
            <person name="Mitsui H."/>
        </authorList>
    </citation>
    <scope>NUCLEOTIDE SEQUENCE</scope>
    <source>
        <strain evidence="2">DSM 14790</strain>
    </source>
</reference>
<evidence type="ECO:0000259" key="1">
    <source>
        <dbReference type="Pfam" id="PF12697"/>
    </source>
</evidence>
<dbReference type="PANTHER" id="PTHR43798">
    <property type="entry name" value="MONOACYLGLYCEROL LIPASE"/>
    <property type="match status" value="1"/>
</dbReference>
<accession>A0A0P0YZN8</accession>
<dbReference type="SUPFAM" id="SSF53474">
    <property type="entry name" value="alpha/beta-Hydrolases"/>
    <property type="match status" value="1"/>
</dbReference>
<dbReference type="EMBL" id="LC066374">
    <property type="protein sequence ID" value="BAT27059.1"/>
    <property type="molecule type" value="Genomic_DNA"/>
</dbReference>
<protein>
    <submittedName>
        <fullName evidence="2">Putative alpha/beta hydrolase</fullName>
    </submittedName>
</protein>
<dbReference type="PANTHER" id="PTHR43798:SF29">
    <property type="entry name" value="AB HYDROLASE-1 DOMAIN-CONTAINING PROTEIN"/>
    <property type="match status" value="1"/>
</dbReference>
<proteinExistence type="predicted"/>